<dbReference type="SUPFAM" id="SSF48452">
    <property type="entry name" value="TPR-like"/>
    <property type="match status" value="2"/>
</dbReference>
<keyword evidence="7" id="KW-0966">Cell projection</keyword>
<feature type="domain" description="IFT80/172/WDR35 TPR" evidence="9">
    <location>
        <begin position="632"/>
        <end position="766"/>
    </location>
</feature>
<evidence type="ECO:0000259" key="9">
    <source>
        <dbReference type="Pfam" id="PF23387"/>
    </source>
</evidence>
<sequence>MQLRHGRSLMPGGTQIDKVTALAWSPNSRRLAVATLSRIVNLFDENGELKDRFATKPGDPKGSKHYAVTSMVFSSDSTKLAIGQSDEIVFIYKLGLDWGEKKSICNKFQEASSVVSIIWPLSRQQEIFYGLTEGKVKVCNTIGQLRTNRSNTVYAHGSGSAVVSLASSTDGFSCLAGHLDGSIYKFMLDNSTPGVSSMKMISHGTVPLVIAWGKAIAVAGPDCKVTLYDSNGVVSQNFEYSGKVSHEFCSGSFHPSGDTLALGHFGGFKIFSWDQSGRWNLILDNVVENLYTVSALTWNPDGSQLAVGTLCGKLDVFDLCMRRQRYLGKFELRYITKSQVLITRLSVGIKTVIGSQFGLEITKINIYNEQFLQYLVAHTSGTIILGNFETGKISEISWHTSGNEKFLLEHPFACIMYDAGEVVVIEYGFNEVLGTCRTEHFDPSLISLSITGSTITGKDEIKRIAYLIDIQTIRVLDLLSGLTVGTANHTCKIEWLALNPQSTYLLFRDAKRQLHLFNISSEERTMLLNLCTFVQWVPGSDVIVAQNQNNLYVWYTIKNPEQATIFQIKGEVTGIERGQERTEVIVSEGINTVTYVLDEALIEFGVALECLDYGRAVSILESLEFTAEIEAMWKQLAEKSFENMELAFAERCYAALGDVSKARYLHKVNKLIEASPPDQAAGADNYLVKAKLAVLQHQWKIAEGILLDHGSIAESIQMYTECHRWKEAIAVAKSQTYAGCEELQDRYFKWLLQTNQDEEAGKVKETEGDVLGAIDLFLDGGLPGCAAECVQLSKLFRQSDTLERIAEALVRANMFEEAGKFLELLHQFSRAKDAYVKGHSYSCAIDLARRHFPSEAARLEEEWGDWLVSKRQESRSISHFIEAGCGRKAIESALSASQWQRAVYIVETQDPKVSFPFYQRLAEHFESTKQFAEAEKFFIQAKLSQRAIEMYLRCGRLQEANKVSSKYLSSTEASALYLEWAGRLEAAGELKEAENLYVHASEYDMAINIYKKARLFDDMLLLVSTYRKDSLNETHLYLAEQLEKEGSYLEAERHYLEAQDWKTCVKMFSQHGMWEDAMRVAKQFGGMQGAKQVAYAWAVSLGGEAGANLLSKLGLVEQALDYALDSCAFDHAFDLCRSSIKSKLPEVHLRFAMSLEDEGRFGEAEDQFIKAGRPREAIDMYLHQQDWQAALRVADLCVPAAISDVRVAQAEHLLSKDETSKAETLFLKAKKPERAINMYKDKMRWEDAIRVAQAHLPIAVSDIHHEMAAYLHNHSESLEAILMRAKTMENNRNYSEAIDFYLQVDRRHVTDFPELQKIWEKAVTLAQASVQTRLPEVVGTIAHKMTSMGKYEEAVKLYEDIDFHREAVDMCITFGLWDQARKVAESDPRLQQFVDEQYKEHLMKKGEAEQLAEIGNVSEAVELYIQQSNWQKKSISADTPLKVHELSSLLGPDSERESSFRHAKQFLAQYGVPMTIDAYEFCCSLAYQVLGSNEGLVEVDLLSFKMRDILFQLFSNISQTMTATVCPILMEIEKLLYITNYLALRQTAETQDLPEITAKLSVSLLRYIDVISADEAFYQAGIACKKVGWQNMAFVYLNHYLDIAESIELQTGECAFDTSGLDTSDIPRSFPVPQKHYLEENQREQVRDWLIQLSMDQQVEPVLPTRSCDRCSGEIYEASLTCFYCKVSCKPCCVTGYPVLQHSQSCKYCEMPANRSDWNNYIQRFKTCPWCREKQHT</sequence>
<dbReference type="InterPro" id="IPR036322">
    <property type="entry name" value="WD40_repeat_dom_sf"/>
</dbReference>
<dbReference type="InParanoid" id="D8SKX7"/>
<evidence type="ECO:0000256" key="3">
    <source>
        <dbReference type="ARBA" id="ARBA00022574"/>
    </source>
</evidence>
<name>D8SKX7_SELML</name>
<evidence type="ECO:0000256" key="1">
    <source>
        <dbReference type="ARBA" id="ARBA00004138"/>
    </source>
</evidence>
<dbReference type="InterPro" id="IPR015943">
    <property type="entry name" value="WD40/YVTN_repeat-like_dom_sf"/>
</dbReference>
<dbReference type="Gramene" id="EFJ14929">
    <property type="protein sequence ID" value="EFJ14929"/>
    <property type="gene ID" value="SELMODRAFT_119131"/>
</dbReference>
<evidence type="ECO:0000259" key="10">
    <source>
        <dbReference type="Pfam" id="PF24762"/>
    </source>
</evidence>
<dbReference type="InterPro" id="IPR056157">
    <property type="entry name" value="TPR_IFT80_172_dom"/>
</dbReference>
<dbReference type="KEGG" id="smo:SELMODRAFT_119131"/>
<dbReference type="GO" id="GO:0030992">
    <property type="term" value="C:intraciliary transport particle B"/>
    <property type="evidence" value="ECO:0000318"/>
    <property type="project" value="GO_Central"/>
</dbReference>
<keyword evidence="2" id="KW-0217">Developmental protein</keyword>
<dbReference type="STRING" id="88036.D8SKX7"/>
<dbReference type="Gene3D" id="1.25.40.470">
    <property type="match status" value="4"/>
</dbReference>
<dbReference type="InterPro" id="IPR001680">
    <property type="entry name" value="WD40_rpt"/>
</dbReference>
<dbReference type="SMART" id="SM00320">
    <property type="entry name" value="WD40"/>
    <property type="match status" value="4"/>
</dbReference>
<accession>D8SKX7</accession>
<dbReference type="InterPro" id="IPR011990">
    <property type="entry name" value="TPR-like_helical_dom_sf"/>
</dbReference>
<dbReference type="PANTHER" id="PTHR15722:SF2">
    <property type="entry name" value="INTRAFLAGELLAR TRANSPORT PROTEIN 172 HOMOLOG"/>
    <property type="match status" value="1"/>
</dbReference>
<evidence type="ECO:0000313" key="12">
    <source>
        <dbReference type="Proteomes" id="UP000001514"/>
    </source>
</evidence>
<evidence type="ECO:0000256" key="8">
    <source>
        <dbReference type="ARBA" id="ARBA00038130"/>
    </source>
</evidence>
<dbReference type="Gene3D" id="2.130.10.10">
    <property type="entry name" value="YVTN repeat-like/Quinoprotein amine dehydrogenase"/>
    <property type="match status" value="2"/>
</dbReference>
<comment type="subcellular location">
    <subcellularLocation>
        <location evidence="1">Cell projection</location>
        <location evidence="1">Cilium</location>
    </subcellularLocation>
</comment>
<evidence type="ECO:0000256" key="2">
    <source>
        <dbReference type="ARBA" id="ARBA00022473"/>
    </source>
</evidence>
<gene>
    <name evidence="11" type="ORF">SELMODRAFT_119131</name>
</gene>
<evidence type="ECO:0000256" key="4">
    <source>
        <dbReference type="ARBA" id="ARBA00022737"/>
    </source>
</evidence>
<keyword evidence="12" id="KW-1185">Reference proteome</keyword>
<dbReference type="Pfam" id="PF24762">
    <property type="entry name" value="TPR_IF140-IFT172"/>
    <property type="match status" value="1"/>
</dbReference>
<evidence type="ECO:0000256" key="6">
    <source>
        <dbReference type="ARBA" id="ARBA00023069"/>
    </source>
</evidence>
<keyword evidence="3" id="KW-0853">WD repeat</keyword>
<dbReference type="GO" id="GO:0042073">
    <property type="term" value="P:intraciliary transport"/>
    <property type="evidence" value="ECO:0000318"/>
    <property type="project" value="GO_Central"/>
</dbReference>
<feature type="domain" description="IF140/IFT172/WDR19 TPR" evidence="10">
    <location>
        <begin position="898"/>
        <end position="1184"/>
    </location>
</feature>
<protein>
    <submittedName>
        <fullName evidence="11">Uncharacterized protein</fullName>
    </submittedName>
</protein>
<evidence type="ECO:0000313" key="11">
    <source>
        <dbReference type="EMBL" id="EFJ14929.1"/>
    </source>
</evidence>
<dbReference type="Proteomes" id="UP000001514">
    <property type="component" value="Unassembled WGS sequence"/>
</dbReference>
<evidence type="ECO:0000256" key="7">
    <source>
        <dbReference type="ARBA" id="ARBA00023273"/>
    </source>
</evidence>
<keyword evidence="6" id="KW-0969">Cilium</keyword>
<evidence type="ECO:0000256" key="5">
    <source>
        <dbReference type="ARBA" id="ARBA00022803"/>
    </source>
</evidence>
<dbReference type="GO" id="GO:0036064">
    <property type="term" value="C:ciliary basal body"/>
    <property type="evidence" value="ECO:0000318"/>
    <property type="project" value="GO_Central"/>
</dbReference>
<organism evidence="12">
    <name type="scientific">Selaginella moellendorffii</name>
    <name type="common">Spikemoss</name>
    <dbReference type="NCBI Taxonomy" id="88036"/>
    <lineage>
        <taxon>Eukaryota</taxon>
        <taxon>Viridiplantae</taxon>
        <taxon>Streptophyta</taxon>
        <taxon>Embryophyta</taxon>
        <taxon>Tracheophyta</taxon>
        <taxon>Lycopodiopsida</taxon>
        <taxon>Selaginellales</taxon>
        <taxon>Selaginellaceae</taxon>
        <taxon>Selaginella</taxon>
    </lineage>
</organism>
<keyword evidence="5" id="KW-0802">TPR repeat</keyword>
<dbReference type="PANTHER" id="PTHR15722">
    <property type="entry name" value="IFT140/172-RELATED"/>
    <property type="match status" value="1"/>
</dbReference>
<dbReference type="SUPFAM" id="SSF50978">
    <property type="entry name" value="WD40 repeat-like"/>
    <property type="match status" value="2"/>
</dbReference>
<dbReference type="GO" id="GO:0005930">
    <property type="term" value="C:axoneme"/>
    <property type="evidence" value="ECO:0000318"/>
    <property type="project" value="GO_Central"/>
</dbReference>
<comment type="similarity">
    <text evidence="8">Belongs to the IFT172 family.</text>
</comment>
<keyword evidence="4" id="KW-0677">Repeat</keyword>
<reference evidence="11 12" key="1">
    <citation type="journal article" date="2011" name="Science">
        <title>The Selaginella genome identifies genetic changes associated with the evolution of vascular plants.</title>
        <authorList>
            <person name="Banks J.A."/>
            <person name="Nishiyama T."/>
            <person name="Hasebe M."/>
            <person name="Bowman J.L."/>
            <person name="Gribskov M."/>
            <person name="dePamphilis C."/>
            <person name="Albert V.A."/>
            <person name="Aono N."/>
            <person name="Aoyama T."/>
            <person name="Ambrose B.A."/>
            <person name="Ashton N.W."/>
            <person name="Axtell M.J."/>
            <person name="Barker E."/>
            <person name="Barker M.S."/>
            <person name="Bennetzen J.L."/>
            <person name="Bonawitz N.D."/>
            <person name="Chapple C."/>
            <person name="Cheng C."/>
            <person name="Correa L.G."/>
            <person name="Dacre M."/>
            <person name="DeBarry J."/>
            <person name="Dreyer I."/>
            <person name="Elias M."/>
            <person name="Engstrom E.M."/>
            <person name="Estelle M."/>
            <person name="Feng L."/>
            <person name="Finet C."/>
            <person name="Floyd S.K."/>
            <person name="Frommer W.B."/>
            <person name="Fujita T."/>
            <person name="Gramzow L."/>
            <person name="Gutensohn M."/>
            <person name="Harholt J."/>
            <person name="Hattori M."/>
            <person name="Heyl A."/>
            <person name="Hirai T."/>
            <person name="Hiwatashi Y."/>
            <person name="Ishikawa M."/>
            <person name="Iwata M."/>
            <person name="Karol K.G."/>
            <person name="Koehler B."/>
            <person name="Kolukisaoglu U."/>
            <person name="Kubo M."/>
            <person name="Kurata T."/>
            <person name="Lalonde S."/>
            <person name="Li K."/>
            <person name="Li Y."/>
            <person name="Litt A."/>
            <person name="Lyons E."/>
            <person name="Manning G."/>
            <person name="Maruyama T."/>
            <person name="Michael T.P."/>
            <person name="Mikami K."/>
            <person name="Miyazaki S."/>
            <person name="Morinaga S."/>
            <person name="Murata T."/>
            <person name="Mueller-Roeber B."/>
            <person name="Nelson D.R."/>
            <person name="Obara M."/>
            <person name="Oguri Y."/>
            <person name="Olmstead R.G."/>
            <person name="Onodera N."/>
            <person name="Petersen B.L."/>
            <person name="Pils B."/>
            <person name="Prigge M."/>
            <person name="Rensing S.A."/>
            <person name="Riano-Pachon D.M."/>
            <person name="Roberts A.W."/>
            <person name="Sato Y."/>
            <person name="Scheller H.V."/>
            <person name="Schulz B."/>
            <person name="Schulz C."/>
            <person name="Shakirov E.V."/>
            <person name="Shibagaki N."/>
            <person name="Shinohara N."/>
            <person name="Shippen D.E."/>
            <person name="Soerensen I."/>
            <person name="Sotooka R."/>
            <person name="Sugimoto N."/>
            <person name="Sugita M."/>
            <person name="Sumikawa N."/>
            <person name="Tanurdzic M."/>
            <person name="Theissen G."/>
            <person name="Ulvskov P."/>
            <person name="Wakazuki S."/>
            <person name="Weng J.K."/>
            <person name="Willats W.W."/>
            <person name="Wipf D."/>
            <person name="Wolf P.G."/>
            <person name="Yang L."/>
            <person name="Zimmer A.D."/>
            <person name="Zhu Q."/>
            <person name="Mitros T."/>
            <person name="Hellsten U."/>
            <person name="Loque D."/>
            <person name="Otillar R."/>
            <person name="Salamov A."/>
            <person name="Schmutz J."/>
            <person name="Shapiro H."/>
            <person name="Lindquist E."/>
            <person name="Lucas S."/>
            <person name="Rokhsar D."/>
            <person name="Grigoriev I.V."/>
        </authorList>
    </citation>
    <scope>NUCLEOTIDE SEQUENCE [LARGE SCALE GENOMIC DNA]</scope>
</reference>
<dbReference type="HOGENOM" id="CLU_002716_0_0_1"/>
<dbReference type="eggNOG" id="KOG3616">
    <property type="taxonomic scope" value="Eukaryota"/>
</dbReference>
<proteinExistence type="inferred from homology"/>
<dbReference type="Pfam" id="PF23387">
    <property type="entry name" value="TPR_IFT80_172"/>
    <property type="match status" value="1"/>
</dbReference>
<dbReference type="InterPro" id="IPR056168">
    <property type="entry name" value="TPR_IF140/IFT172/WDR19"/>
</dbReference>
<dbReference type="OMA" id="LKRTIWQ"/>
<dbReference type="EMBL" id="GL377625">
    <property type="protein sequence ID" value="EFJ14929.1"/>
    <property type="molecule type" value="Genomic_DNA"/>
</dbReference>